<dbReference type="CDD" id="cd03784">
    <property type="entry name" value="GT1_Gtf-like"/>
    <property type="match status" value="1"/>
</dbReference>
<dbReference type="SUPFAM" id="SSF53756">
    <property type="entry name" value="UDP-Glycosyltransferase/glycogen phosphorylase"/>
    <property type="match status" value="1"/>
</dbReference>
<reference evidence="3" key="1">
    <citation type="journal article" date="2019" name="Int. J. Syst. Evol. Microbiol.">
        <title>The Global Catalogue of Microorganisms (GCM) 10K type strain sequencing project: providing services to taxonomists for standard genome sequencing and annotation.</title>
        <authorList>
            <consortium name="The Broad Institute Genomics Platform"/>
            <consortium name="The Broad Institute Genome Sequencing Center for Infectious Disease"/>
            <person name="Wu L."/>
            <person name="Ma J."/>
        </authorList>
    </citation>
    <scope>NUCLEOTIDE SEQUENCE [LARGE SCALE GENOMIC DNA]</scope>
    <source>
        <strain evidence="3">JCM 17125</strain>
    </source>
</reference>
<dbReference type="PANTHER" id="PTHR48050">
    <property type="entry name" value="STEROL 3-BETA-GLUCOSYLTRANSFERASE"/>
    <property type="match status" value="1"/>
</dbReference>
<sequence>MTPAGEAPAAGRFLMVAIDAGGTLPPMMGVAAELVRRGHQVQVLVDPTGEEVARAAGCSYTPWRTAPQIRSLTDQTAMITQFESGWPLRRLRRVRERVLVGPADLFARDVLDAATGHAADAILVEGTIPGMVIGAEASVLPFAALMSNIYARPTRGLPPFTTGWSAAEGPAGRVRDAAALSAVEWATKGMTKQLNAVRALHGLAPVSEMLGGLDHANAVLVLTSPSFDFTTPYLPANVRYVGPQLDDPGWAGEWQGGDDGSRPLVLVGLSSVHQGQTATLGKIAAAMGRLPVRGLVTTGRAVAPEDVSAPPNVQVVRAAPHSLVLRRAAAVVTHAGHGTVLRALAAGVPLVCLPMGRDQKDNTVRLLRLGAGVRVSRSASPDQIAAAVRLVLQDRQYADAAKRFAAVLAEEARTRPSAADEAEALLRST</sequence>
<evidence type="ECO:0000313" key="2">
    <source>
        <dbReference type="EMBL" id="GAA3690331.1"/>
    </source>
</evidence>
<dbReference type="InterPro" id="IPR050426">
    <property type="entry name" value="Glycosyltransferase_28"/>
</dbReference>
<comment type="caution">
    <text evidence="2">The sequence shown here is derived from an EMBL/GenBank/DDBJ whole genome shotgun (WGS) entry which is preliminary data.</text>
</comment>
<proteinExistence type="predicted"/>
<dbReference type="PANTHER" id="PTHR48050:SF13">
    <property type="entry name" value="STEROL 3-BETA-GLUCOSYLTRANSFERASE UGT80A2"/>
    <property type="match status" value="1"/>
</dbReference>
<keyword evidence="3" id="KW-1185">Reference proteome</keyword>
<dbReference type="InterPro" id="IPR010610">
    <property type="entry name" value="EryCIII-like_C"/>
</dbReference>
<name>A0ABP7CGX8_9MICO</name>
<gene>
    <name evidence="2" type="ORF">GCM10022399_02560</name>
</gene>
<dbReference type="Pfam" id="PF06722">
    <property type="entry name" value="EryCIII-like_C"/>
    <property type="match status" value="1"/>
</dbReference>
<dbReference type="InterPro" id="IPR002213">
    <property type="entry name" value="UDP_glucos_trans"/>
</dbReference>
<dbReference type="Proteomes" id="UP001501468">
    <property type="component" value="Unassembled WGS sequence"/>
</dbReference>
<protein>
    <submittedName>
        <fullName evidence="2">Glycosyltransferase</fullName>
    </submittedName>
</protein>
<dbReference type="Gene3D" id="3.40.50.2000">
    <property type="entry name" value="Glycogen Phosphorylase B"/>
    <property type="match status" value="2"/>
</dbReference>
<organism evidence="2 3">
    <name type="scientific">Terrabacter ginsenosidimutans</name>
    <dbReference type="NCBI Taxonomy" id="490575"/>
    <lineage>
        <taxon>Bacteria</taxon>
        <taxon>Bacillati</taxon>
        <taxon>Actinomycetota</taxon>
        <taxon>Actinomycetes</taxon>
        <taxon>Micrococcales</taxon>
        <taxon>Intrasporangiaceae</taxon>
        <taxon>Terrabacter</taxon>
    </lineage>
</organism>
<dbReference type="EMBL" id="BAABDC010000001">
    <property type="protein sequence ID" value="GAA3690331.1"/>
    <property type="molecule type" value="Genomic_DNA"/>
</dbReference>
<accession>A0ABP7CGX8</accession>
<evidence type="ECO:0000259" key="1">
    <source>
        <dbReference type="Pfam" id="PF06722"/>
    </source>
</evidence>
<feature type="domain" description="Erythromycin biosynthesis protein CIII-like C-terminal" evidence="1">
    <location>
        <begin position="304"/>
        <end position="420"/>
    </location>
</feature>
<evidence type="ECO:0000313" key="3">
    <source>
        <dbReference type="Proteomes" id="UP001501468"/>
    </source>
</evidence>